<comment type="similarity">
    <text evidence="1">Belongs to the thioredoxin family. DsbA subfamily.</text>
</comment>
<feature type="domain" description="Thioredoxin" evidence="8">
    <location>
        <begin position="49"/>
        <end position="249"/>
    </location>
</feature>
<accession>A0ABP5G2F9</accession>
<dbReference type="RefSeq" id="WP_343957748.1">
    <property type="nucleotide sequence ID" value="NZ_BAAAMN010000034.1"/>
</dbReference>
<evidence type="ECO:0000313" key="10">
    <source>
        <dbReference type="Proteomes" id="UP001501461"/>
    </source>
</evidence>
<keyword evidence="4" id="KW-1015">Disulfide bond</keyword>
<keyword evidence="2" id="KW-0732">Signal</keyword>
<evidence type="ECO:0000256" key="7">
    <source>
        <dbReference type="SAM" id="Phobius"/>
    </source>
</evidence>
<dbReference type="InterPro" id="IPR036249">
    <property type="entry name" value="Thioredoxin-like_sf"/>
</dbReference>
<dbReference type="InterPro" id="IPR012336">
    <property type="entry name" value="Thioredoxin-like_fold"/>
</dbReference>
<keyword evidence="3" id="KW-0560">Oxidoreductase</keyword>
<keyword evidence="7" id="KW-0812">Transmembrane</keyword>
<evidence type="ECO:0000256" key="5">
    <source>
        <dbReference type="ARBA" id="ARBA00023284"/>
    </source>
</evidence>
<protein>
    <submittedName>
        <fullName evidence="9">Thioredoxin domain-containing protein</fullName>
    </submittedName>
</protein>
<organism evidence="9 10">
    <name type="scientific">Yaniella flava</name>
    <dbReference type="NCBI Taxonomy" id="287930"/>
    <lineage>
        <taxon>Bacteria</taxon>
        <taxon>Bacillati</taxon>
        <taxon>Actinomycetota</taxon>
        <taxon>Actinomycetes</taxon>
        <taxon>Micrococcales</taxon>
        <taxon>Micrococcaceae</taxon>
        <taxon>Yaniella</taxon>
    </lineage>
</organism>
<feature type="compositionally biased region" description="Polar residues" evidence="6">
    <location>
        <begin position="42"/>
        <end position="51"/>
    </location>
</feature>
<dbReference type="EMBL" id="BAAAMN010000034">
    <property type="protein sequence ID" value="GAA2037772.1"/>
    <property type="molecule type" value="Genomic_DNA"/>
</dbReference>
<dbReference type="Pfam" id="PF13462">
    <property type="entry name" value="Thioredoxin_4"/>
    <property type="match status" value="1"/>
</dbReference>
<keyword evidence="10" id="KW-1185">Reference proteome</keyword>
<proteinExistence type="inferred from homology"/>
<evidence type="ECO:0000256" key="1">
    <source>
        <dbReference type="ARBA" id="ARBA00005791"/>
    </source>
</evidence>
<name>A0ABP5G2F9_9MICC</name>
<dbReference type="PROSITE" id="PS51352">
    <property type="entry name" value="THIOREDOXIN_2"/>
    <property type="match status" value="1"/>
</dbReference>
<keyword evidence="7" id="KW-0472">Membrane</keyword>
<gene>
    <name evidence="9" type="ORF">GCM10009720_17820</name>
</gene>
<dbReference type="PANTHER" id="PTHR13887">
    <property type="entry name" value="GLUTATHIONE S-TRANSFERASE KAPPA"/>
    <property type="match status" value="1"/>
</dbReference>
<keyword evidence="7" id="KW-1133">Transmembrane helix</keyword>
<evidence type="ECO:0000256" key="3">
    <source>
        <dbReference type="ARBA" id="ARBA00023002"/>
    </source>
</evidence>
<feature type="transmembrane region" description="Helical" evidence="7">
    <location>
        <begin position="12"/>
        <end position="33"/>
    </location>
</feature>
<evidence type="ECO:0000259" key="8">
    <source>
        <dbReference type="PROSITE" id="PS51352"/>
    </source>
</evidence>
<sequence>MTQQSSRSTPPWLLPIVVGALALVVIALAYFMFAGSDDAEQSGATDTTEATGDSGGVVDVAPQSEGDQVDLSHVEQRDTEDPLSIGSVDAPVAMVVFSDYQCPFCATWSHETLPVMMDYVEDDELRIEWRDLNVYGTDSERASKAAYAAALQDTFWEYHDALYPDGEIRDAADLSDDALVELAADLGLDTEQFTQDMQSEQVQEQITANESLGTELGAYSTPSFIVDGEPMVGAQPTDVFVDAVDEAVAQASG</sequence>
<dbReference type="Proteomes" id="UP001501461">
    <property type="component" value="Unassembled WGS sequence"/>
</dbReference>
<comment type="caution">
    <text evidence="9">The sequence shown here is derived from an EMBL/GenBank/DDBJ whole genome shotgun (WGS) entry which is preliminary data.</text>
</comment>
<keyword evidence="5" id="KW-0676">Redox-active center</keyword>
<feature type="region of interest" description="Disordered" evidence="6">
    <location>
        <begin position="41"/>
        <end position="83"/>
    </location>
</feature>
<dbReference type="InterPro" id="IPR013766">
    <property type="entry name" value="Thioredoxin_domain"/>
</dbReference>
<evidence type="ECO:0000313" key="9">
    <source>
        <dbReference type="EMBL" id="GAA2037772.1"/>
    </source>
</evidence>
<evidence type="ECO:0000256" key="6">
    <source>
        <dbReference type="SAM" id="MobiDB-lite"/>
    </source>
</evidence>
<dbReference type="Gene3D" id="3.40.30.10">
    <property type="entry name" value="Glutaredoxin"/>
    <property type="match status" value="1"/>
</dbReference>
<evidence type="ECO:0000256" key="2">
    <source>
        <dbReference type="ARBA" id="ARBA00022729"/>
    </source>
</evidence>
<dbReference type="SUPFAM" id="SSF52833">
    <property type="entry name" value="Thioredoxin-like"/>
    <property type="match status" value="1"/>
</dbReference>
<dbReference type="PANTHER" id="PTHR13887:SF14">
    <property type="entry name" value="DISULFIDE BOND FORMATION PROTEIN D"/>
    <property type="match status" value="1"/>
</dbReference>
<evidence type="ECO:0000256" key="4">
    <source>
        <dbReference type="ARBA" id="ARBA00023157"/>
    </source>
</evidence>
<reference evidence="10" key="1">
    <citation type="journal article" date="2019" name="Int. J. Syst. Evol. Microbiol.">
        <title>The Global Catalogue of Microorganisms (GCM) 10K type strain sequencing project: providing services to taxonomists for standard genome sequencing and annotation.</title>
        <authorList>
            <consortium name="The Broad Institute Genomics Platform"/>
            <consortium name="The Broad Institute Genome Sequencing Center for Infectious Disease"/>
            <person name="Wu L."/>
            <person name="Ma J."/>
        </authorList>
    </citation>
    <scope>NUCLEOTIDE SEQUENCE [LARGE SCALE GENOMIC DNA]</scope>
    <source>
        <strain evidence="10">JCM 13595</strain>
    </source>
</reference>
<feature type="compositionally biased region" description="Basic and acidic residues" evidence="6">
    <location>
        <begin position="70"/>
        <end position="80"/>
    </location>
</feature>